<accession>A0A433A1C0</accession>
<feature type="repeat" description="ANK" evidence="3">
    <location>
        <begin position="43"/>
        <end position="66"/>
    </location>
</feature>
<dbReference type="AlphaFoldDB" id="A0A433A1C0"/>
<dbReference type="PANTHER" id="PTHR24198">
    <property type="entry name" value="ANKYRIN REPEAT AND PROTEIN KINASE DOMAIN-CONTAINING PROTEIN"/>
    <property type="match status" value="1"/>
</dbReference>
<dbReference type="InterPro" id="IPR002110">
    <property type="entry name" value="Ankyrin_rpt"/>
</dbReference>
<dbReference type="EMBL" id="RBNI01021090">
    <property type="protein sequence ID" value="RUO96473.1"/>
    <property type="molecule type" value="Genomic_DNA"/>
</dbReference>
<evidence type="ECO:0000256" key="4">
    <source>
        <dbReference type="SAM" id="MobiDB-lite"/>
    </source>
</evidence>
<dbReference type="Pfam" id="PF12796">
    <property type="entry name" value="Ank_2"/>
    <property type="match status" value="1"/>
</dbReference>
<dbReference type="Gene3D" id="1.25.40.20">
    <property type="entry name" value="Ankyrin repeat-containing domain"/>
    <property type="match status" value="1"/>
</dbReference>
<name>A0A433A1C0_9FUNG</name>
<keyword evidence="1" id="KW-0677">Repeat</keyword>
<evidence type="ECO:0000256" key="1">
    <source>
        <dbReference type="ARBA" id="ARBA00022737"/>
    </source>
</evidence>
<dbReference type="OrthoDB" id="9995210at2759"/>
<dbReference type="SUPFAM" id="SSF48403">
    <property type="entry name" value="Ankyrin repeat"/>
    <property type="match status" value="1"/>
</dbReference>
<feature type="repeat" description="ANK" evidence="3">
    <location>
        <begin position="78"/>
        <end position="115"/>
    </location>
</feature>
<evidence type="ECO:0000313" key="5">
    <source>
        <dbReference type="EMBL" id="RUO96473.1"/>
    </source>
</evidence>
<comment type="caution">
    <text evidence="5">The sequence shown here is derived from an EMBL/GenBank/DDBJ whole genome shotgun (WGS) entry which is preliminary data.</text>
</comment>
<dbReference type="PROSITE" id="PS50297">
    <property type="entry name" value="ANK_REP_REGION"/>
    <property type="match status" value="1"/>
</dbReference>
<evidence type="ECO:0000313" key="6">
    <source>
        <dbReference type="Proteomes" id="UP000268093"/>
    </source>
</evidence>
<sequence>MAEEDGASNNELLLAACKNDQDDIVADILKEPDSFNINHTDGIGNTALHYAAKFGSLNCLDLLVEHDDIDVNIKNRLEEDTPLHLAVAYKDDPDVALAVVESLLDCEADPRIQNKNRLTPLQLVDSTNKELRDLLQRVIAGYQVDRRDIANDDDDDDDDDGPSDEE</sequence>
<organism evidence="5 6">
    <name type="scientific">Jimgerdemannia flammicorona</name>
    <dbReference type="NCBI Taxonomy" id="994334"/>
    <lineage>
        <taxon>Eukaryota</taxon>
        <taxon>Fungi</taxon>
        <taxon>Fungi incertae sedis</taxon>
        <taxon>Mucoromycota</taxon>
        <taxon>Mucoromycotina</taxon>
        <taxon>Endogonomycetes</taxon>
        <taxon>Endogonales</taxon>
        <taxon>Endogonaceae</taxon>
        <taxon>Jimgerdemannia</taxon>
    </lineage>
</organism>
<gene>
    <name evidence="5" type="ORF">BC936DRAFT_141987</name>
</gene>
<keyword evidence="6" id="KW-1185">Reference proteome</keyword>
<dbReference type="PANTHER" id="PTHR24198:SF165">
    <property type="entry name" value="ANKYRIN REPEAT-CONTAINING PROTEIN-RELATED"/>
    <property type="match status" value="1"/>
</dbReference>
<keyword evidence="2 3" id="KW-0040">ANK repeat</keyword>
<dbReference type="Proteomes" id="UP000268093">
    <property type="component" value="Unassembled WGS sequence"/>
</dbReference>
<dbReference type="InterPro" id="IPR036770">
    <property type="entry name" value="Ankyrin_rpt-contain_sf"/>
</dbReference>
<evidence type="ECO:0000256" key="2">
    <source>
        <dbReference type="ARBA" id="ARBA00023043"/>
    </source>
</evidence>
<proteinExistence type="predicted"/>
<dbReference type="SMART" id="SM00248">
    <property type="entry name" value="ANK"/>
    <property type="match status" value="3"/>
</dbReference>
<feature type="region of interest" description="Disordered" evidence="4">
    <location>
        <begin position="146"/>
        <end position="166"/>
    </location>
</feature>
<evidence type="ECO:0000256" key="3">
    <source>
        <dbReference type="PROSITE-ProRule" id="PRU00023"/>
    </source>
</evidence>
<protein>
    <submittedName>
        <fullName evidence="5">Ankyrin repeat-containing domain protein</fullName>
    </submittedName>
</protein>
<dbReference type="PROSITE" id="PS50088">
    <property type="entry name" value="ANK_REPEAT"/>
    <property type="match status" value="2"/>
</dbReference>
<feature type="compositionally biased region" description="Acidic residues" evidence="4">
    <location>
        <begin position="151"/>
        <end position="166"/>
    </location>
</feature>
<reference evidence="5 6" key="1">
    <citation type="journal article" date="2018" name="New Phytol.">
        <title>Phylogenomics of Endogonaceae and evolution of mycorrhizas within Mucoromycota.</title>
        <authorList>
            <person name="Chang Y."/>
            <person name="Desiro A."/>
            <person name="Na H."/>
            <person name="Sandor L."/>
            <person name="Lipzen A."/>
            <person name="Clum A."/>
            <person name="Barry K."/>
            <person name="Grigoriev I.V."/>
            <person name="Martin F.M."/>
            <person name="Stajich J.E."/>
            <person name="Smith M.E."/>
            <person name="Bonito G."/>
            <person name="Spatafora J.W."/>
        </authorList>
    </citation>
    <scope>NUCLEOTIDE SEQUENCE [LARGE SCALE GENOMIC DNA]</scope>
    <source>
        <strain evidence="5 6">GMNB39</strain>
    </source>
</reference>